<proteinExistence type="predicted"/>
<dbReference type="EMBL" id="LGRB01000019">
    <property type="protein sequence ID" value="OCT45541.1"/>
    <property type="molecule type" value="Genomic_DNA"/>
</dbReference>
<dbReference type="VEuPathDB" id="FungiDB:G647_03451"/>
<accession>A0A1C1CAQ3</accession>
<feature type="region of interest" description="Disordered" evidence="1">
    <location>
        <begin position="1"/>
        <end position="140"/>
    </location>
</feature>
<sequence length="395" mass="44404">MSPYPSAKRQKRDQAGAQHSHVRLPDRETKSKSQSVPLKRKVSSRSQSQPEPVPGSVSAPPQHKGKSNPLPHRDAGSASSKHKENSRREHLPAFAPLKRKSSKSTSKPEPKPKPRPDSLATQVQAASKPAPEPGRYSQLEAEPDPLNHLLNTLDDLDRASHLGKLQTNVTAARNLLCSARGSLKTYQSHVARLSREIRRTRQYAEQVVAGETNFDARTDKERGSKGEEFLVTERYLRRRGRRIARGRANLEVGEKLLEKQHRLCAHTNGLYKAVRRWVQALQTLAGLWTRIWDLYESMNQVGPSSRAQSISTQWMNNTKVSLWRHLLQVEMEVQTASREVTEAQTALAKDSLVKWEEDALDWGAGVIDIAQELPFALLCSIKHLSRSSTKMRTEG</sequence>
<protein>
    <submittedName>
        <fullName evidence="2">Uncharacterized protein</fullName>
    </submittedName>
</protein>
<gene>
    <name evidence="2" type="ORF">CLCR_01602</name>
</gene>
<evidence type="ECO:0000313" key="2">
    <source>
        <dbReference type="EMBL" id="OCT45541.1"/>
    </source>
</evidence>
<feature type="compositionally biased region" description="Basic and acidic residues" evidence="1">
    <location>
        <begin position="106"/>
        <end position="116"/>
    </location>
</feature>
<reference evidence="3" key="1">
    <citation type="submission" date="2015-07" db="EMBL/GenBank/DDBJ databases">
        <authorList>
            <person name="Teixeira M.M."/>
            <person name="Souza R.C."/>
            <person name="Almeida L.G."/>
            <person name="Vicente V.A."/>
            <person name="de Hoog S."/>
            <person name="Bocca A.L."/>
            <person name="de Almeida S.R."/>
            <person name="Vasconcelos A.T."/>
            <person name="Felipe M.S."/>
        </authorList>
    </citation>
    <scope>NUCLEOTIDE SEQUENCE [LARGE SCALE GENOMIC DNA]</scope>
    <source>
        <strain evidence="3">KSF</strain>
    </source>
</reference>
<dbReference type="VEuPathDB" id="FungiDB:CLCR_01602"/>
<keyword evidence="3" id="KW-1185">Reference proteome</keyword>
<comment type="caution">
    <text evidence="2">The sequence shown here is derived from an EMBL/GenBank/DDBJ whole genome shotgun (WGS) entry which is preliminary data.</text>
</comment>
<evidence type="ECO:0000313" key="3">
    <source>
        <dbReference type="Proteomes" id="UP000094526"/>
    </source>
</evidence>
<dbReference type="OrthoDB" id="10399809at2759"/>
<dbReference type="Proteomes" id="UP000094526">
    <property type="component" value="Unassembled WGS sequence"/>
</dbReference>
<organism evidence="2 3">
    <name type="scientific">Cladophialophora carrionii</name>
    <dbReference type="NCBI Taxonomy" id="86049"/>
    <lineage>
        <taxon>Eukaryota</taxon>
        <taxon>Fungi</taxon>
        <taxon>Dikarya</taxon>
        <taxon>Ascomycota</taxon>
        <taxon>Pezizomycotina</taxon>
        <taxon>Eurotiomycetes</taxon>
        <taxon>Chaetothyriomycetidae</taxon>
        <taxon>Chaetothyriales</taxon>
        <taxon>Herpotrichiellaceae</taxon>
        <taxon>Cladophialophora</taxon>
    </lineage>
</organism>
<dbReference type="AlphaFoldDB" id="A0A1C1CAQ3"/>
<name>A0A1C1CAQ3_9EURO</name>
<evidence type="ECO:0000256" key="1">
    <source>
        <dbReference type="SAM" id="MobiDB-lite"/>
    </source>
</evidence>
<feature type="compositionally biased region" description="Basic and acidic residues" evidence="1">
    <location>
        <begin position="71"/>
        <end position="91"/>
    </location>
</feature>